<reference evidence="4 5" key="1">
    <citation type="submission" date="2017-11" db="EMBL/GenBank/DDBJ databases">
        <title>Bacterial isolate from king chilli rhizosphere.</title>
        <authorList>
            <person name="Takhelmayum P."/>
            <person name="Sarangthem I."/>
        </authorList>
    </citation>
    <scope>NUCLEOTIDE SEQUENCE [LARGE SCALE GENOMIC DNA]</scope>
    <source>
        <strain evidence="5">t26</strain>
    </source>
</reference>
<dbReference type="RefSeq" id="WP_100545766.1">
    <property type="nucleotide sequence ID" value="NZ_PHQY01000706.1"/>
</dbReference>
<dbReference type="STRING" id="582475.ACZ11_18980"/>
<dbReference type="Gene3D" id="2.60.40.1640">
    <property type="entry name" value="Conserved domain protein"/>
    <property type="match status" value="1"/>
</dbReference>
<keyword evidence="1" id="KW-0472">Membrane</keyword>
<evidence type="ECO:0000313" key="4">
    <source>
        <dbReference type="EMBL" id="PJO40685.1"/>
    </source>
</evidence>
<dbReference type="Proteomes" id="UP000232101">
    <property type="component" value="Unassembled WGS sequence"/>
</dbReference>
<dbReference type="Pfam" id="PF13786">
    <property type="entry name" value="DUF4179"/>
    <property type="match status" value="1"/>
</dbReference>
<evidence type="ECO:0000313" key="5">
    <source>
        <dbReference type="Proteomes" id="UP000232101"/>
    </source>
</evidence>
<keyword evidence="1" id="KW-0812">Transmembrane</keyword>
<gene>
    <name evidence="4" type="ORF">CWD94_26815</name>
</gene>
<comment type="caution">
    <text evidence="4">The sequence shown here is derived from an EMBL/GenBank/DDBJ whole genome shotgun (WGS) entry which is preliminary data.</text>
</comment>
<sequence>MNTRSKLEDKELEQLERLIRETPIEIDLVNRTMNKYESSRYTKQSESSRTSKKMRQRVMMITATAAMVFSFLFVTSLISPTMAATIKQVPVLSSIFKLAGDLGLQTADEKGLSTKLHTSVTRDDFTLSVSEVVYDGTRVSIAIERSHIENEKETLMDRISDIKLFINGNPLKSFAPDPENSMNGIIIKPGKDKDSAIIEFVDERNQGGRPFPEQFDLTLSTTITGIQDPLKIDIPVENKIEDYVILQPNVSRQYNNIHFTIEKIQFTPITTNITTRTILTDNSPVAELTMGIDVVDERGHKLKLSGGLGSYESNGSDMIMDHRYTPFESIPKTITLKPYIHLFKEYPKGEFQMDVNNEPKIQYIPELEVTLPINSQK</sequence>
<feature type="transmembrane region" description="Helical" evidence="1">
    <location>
        <begin position="58"/>
        <end position="78"/>
    </location>
</feature>
<evidence type="ECO:0008006" key="6">
    <source>
        <dbReference type="Google" id="ProtNLM"/>
    </source>
</evidence>
<dbReference type="InterPro" id="IPR040680">
    <property type="entry name" value="DUF5643"/>
</dbReference>
<dbReference type="InterPro" id="IPR025436">
    <property type="entry name" value="DUF4179"/>
</dbReference>
<organism evidence="4 5">
    <name type="scientific">Lysinibacillus xylanilyticus</name>
    <dbReference type="NCBI Taxonomy" id="582475"/>
    <lineage>
        <taxon>Bacteria</taxon>
        <taxon>Bacillati</taxon>
        <taxon>Bacillota</taxon>
        <taxon>Bacilli</taxon>
        <taxon>Bacillales</taxon>
        <taxon>Bacillaceae</taxon>
        <taxon>Lysinibacillus</taxon>
    </lineage>
</organism>
<keyword evidence="1" id="KW-1133">Transmembrane helix</keyword>
<feature type="domain" description="DUF4179" evidence="2">
    <location>
        <begin position="54"/>
        <end position="143"/>
    </location>
</feature>
<accession>A0A2M9PXX5</accession>
<evidence type="ECO:0000256" key="1">
    <source>
        <dbReference type="SAM" id="Phobius"/>
    </source>
</evidence>
<dbReference type="EMBL" id="PHQY01000706">
    <property type="protein sequence ID" value="PJO40685.1"/>
    <property type="molecule type" value="Genomic_DNA"/>
</dbReference>
<evidence type="ECO:0000259" key="2">
    <source>
        <dbReference type="Pfam" id="PF13786"/>
    </source>
</evidence>
<evidence type="ECO:0000259" key="3">
    <source>
        <dbReference type="Pfam" id="PF18705"/>
    </source>
</evidence>
<proteinExistence type="predicted"/>
<dbReference type="AlphaFoldDB" id="A0A2M9PXX5"/>
<name>A0A2M9PXX5_9BACI</name>
<dbReference type="Pfam" id="PF18705">
    <property type="entry name" value="DUF5643"/>
    <property type="match status" value="1"/>
</dbReference>
<dbReference type="Gene3D" id="2.60.40.1630">
    <property type="entry name" value="bacillus anthracis domain"/>
    <property type="match status" value="1"/>
</dbReference>
<feature type="domain" description="DUF5643" evidence="3">
    <location>
        <begin position="245"/>
        <end position="361"/>
    </location>
</feature>
<protein>
    <recommendedName>
        <fullName evidence="6">DUF4179 domain-containing protein</fullName>
    </recommendedName>
</protein>